<sequence>MRNILHWVSKAPRLLADLAEPAMARAVLDSLKLRLDGTAAAAESVRRKRRTLVNAANYAVDLKGCVKARSLLFAG</sequence>
<dbReference type="Proteomes" id="UP000034034">
    <property type="component" value="Chromosome"/>
</dbReference>
<gene>
    <name evidence="3" type="ORF">SXIM_41090</name>
</gene>
<protein>
    <submittedName>
        <fullName evidence="3">Integrase</fullName>
    </submittedName>
</protein>
<evidence type="ECO:0000259" key="2">
    <source>
        <dbReference type="PROSITE" id="PS51900"/>
    </source>
</evidence>
<feature type="domain" description="Core-binding (CB)" evidence="2">
    <location>
        <begin position="1"/>
        <end position="60"/>
    </location>
</feature>
<name>A0A0F7FXT0_9ACTN</name>
<dbReference type="InterPro" id="IPR044068">
    <property type="entry name" value="CB"/>
</dbReference>
<evidence type="ECO:0000313" key="4">
    <source>
        <dbReference type="Proteomes" id="UP000034034"/>
    </source>
</evidence>
<dbReference type="HOGENOM" id="CLU_2669692_0_0_11"/>
<proteinExistence type="predicted"/>
<dbReference type="EMBL" id="CP009922">
    <property type="protein sequence ID" value="AKG45493.1"/>
    <property type="molecule type" value="Genomic_DNA"/>
</dbReference>
<dbReference type="PATRIC" id="fig|408015.6.peg.4163"/>
<accession>A0A0F7FXT0</accession>
<evidence type="ECO:0000313" key="3">
    <source>
        <dbReference type="EMBL" id="AKG45493.1"/>
    </source>
</evidence>
<keyword evidence="4" id="KW-1185">Reference proteome</keyword>
<dbReference type="STRING" id="408015.SXIM_41090"/>
<dbReference type="KEGG" id="sxi:SXIM_41090"/>
<evidence type="ECO:0000256" key="1">
    <source>
        <dbReference type="PROSITE-ProRule" id="PRU01248"/>
    </source>
</evidence>
<reference evidence="3" key="1">
    <citation type="submission" date="2019-08" db="EMBL/GenBank/DDBJ databases">
        <title>Complete genome sequence of a mangrove-derived Streptomyces xiamenensis.</title>
        <authorList>
            <person name="Xu J."/>
        </authorList>
    </citation>
    <scope>NUCLEOTIDE SEQUENCE</scope>
    <source>
        <strain evidence="3">318</strain>
    </source>
</reference>
<keyword evidence="1" id="KW-0238">DNA-binding</keyword>
<dbReference type="PROSITE" id="PS51900">
    <property type="entry name" value="CB"/>
    <property type="match status" value="1"/>
</dbReference>
<dbReference type="GO" id="GO:0003677">
    <property type="term" value="F:DNA binding"/>
    <property type="evidence" value="ECO:0007669"/>
    <property type="project" value="UniProtKB-UniRule"/>
</dbReference>
<dbReference type="AlphaFoldDB" id="A0A0F7FXT0"/>
<organism evidence="3 4">
    <name type="scientific">Streptomyces xiamenensis</name>
    <dbReference type="NCBI Taxonomy" id="408015"/>
    <lineage>
        <taxon>Bacteria</taxon>
        <taxon>Bacillati</taxon>
        <taxon>Actinomycetota</taxon>
        <taxon>Actinomycetes</taxon>
        <taxon>Kitasatosporales</taxon>
        <taxon>Streptomycetaceae</taxon>
        <taxon>Streptomyces</taxon>
    </lineage>
</organism>